<dbReference type="AlphaFoldDB" id="A0ABD3VMM1"/>
<evidence type="ECO:0000259" key="4">
    <source>
        <dbReference type="PROSITE" id="PS51720"/>
    </source>
</evidence>
<evidence type="ECO:0000256" key="3">
    <source>
        <dbReference type="ARBA" id="ARBA00023134"/>
    </source>
</evidence>
<dbReference type="PANTHER" id="PTHR10903">
    <property type="entry name" value="GTPASE, IMAP FAMILY MEMBER-RELATED"/>
    <property type="match status" value="1"/>
</dbReference>
<evidence type="ECO:0000313" key="5">
    <source>
        <dbReference type="EMBL" id="KAL3862849.1"/>
    </source>
</evidence>
<comment type="similarity">
    <text evidence="1">Belongs to the TRAFAC class TrmE-Era-EngA-EngB-Septin-like GTPase superfamily. AIG1/Toc34/Toc159-like paraseptin GTPase family. IAN subfamily.</text>
</comment>
<reference evidence="5 6" key="1">
    <citation type="submission" date="2024-11" db="EMBL/GenBank/DDBJ databases">
        <title>Chromosome-level genome assembly of the freshwater bivalve Anodonta woodiana.</title>
        <authorList>
            <person name="Chen X."/>
        </authorList>
    </citation>
    <scope>NUCLEOTIDE SEQUENCE [LARGE SCALE GENOMIC DNA]</scope>
    <source>
        <strain evidence="5">MN2024</strain>
        <tissue evidence="5">Gills</tissue>
    </source>
</reference>
<dbReference type="InterPro" id="IPR045058">
    <property type="entry name" value="GIMA/IAN/Toc"/>
</dbReference>
<dbReference type="PANTHER" id="PTHR10903:SF184">
    <property type="entry name" value="GTP-BINDING PROTEIN A"/>
    <property type="match status" value="1"/>
</dbReference>
<dbReference type="SUPFAM" id="SSF52540">
    <property type="entry name" value="P-loop containing nucleoside triphosphate hydrolases"/>
    <property type="match status" value="1"/>
</dbReference>
<sequence length="575" mass="65195">MTETIPYQHGMLLGRTYDLRSHTVGSDIFPTDYTANPDRHLCPSTKINYKVIKNSSDVNDLLEVSGNISLKVKAGILKVQGMGSYLKDIRKEETALEILAVAHVETACTTLQNPTLPGNWNKENVVGSHYIRTIIYGGELIIKISLIATDSKQKEEIKGRVSAMFPIHGIVNVEGAASLRQMEHDLKEKTEIKFSYYGTTQCTKIPTDMDSMLQTLNDFPNQLTKINDGLGAPLRCELVPLKDIDPSFPSFLRQTGLETQMRELEDQYDDIRQSHAMLRSCLEIDADHMTTEQEEKGNEIEIRIHTVKTLYDRVIALLGVTTDGDSLHKIEDAVNFYRTNKKAVNFRTETHAPIEDFPKGRPLRIILVGVTGHGKSATANSIFGEYKFNTHMGCESIWNGCHMEHGTVGGREIDVMDTPGSIYIDISGLKLVNHYDPKLIELKTAFKYQPKGYHAILFVLSIDVRIRNGDLMAIKMLKKKFGYETLKNYGIIIFTHGDSFERNMTKYKRETSFEEYINSDKSLQENVLKECKNRYTLIDNLEQDPGRLRDQVIGIIELIDRLVEDNKGVTYKWTG</sequence>
<proteinExistence type="inferred from homology"/>
<evidence type="ECO:0000256" key="2">
    <source>
        <dbReference type="ARBA" id="ARBA00022741"/>
    </source>
</evidence>
<evidence type="ECO:0000256" key="1">
    <source>
        <dbReference type="ARBA" id="ARBA00008535"/>
    </source>
</evidence>
<keyword evidence="2" id="KW-0547">Nucleotide-binding</keyword>
<evidence type="ECO:0000313" key="6">
    <source>
        <dbReference type="Proteomes" id="UP001634394"/>
    </source>
</evidence>
<organism evidence="5 6">
    <name type="scientific">Sinanodonta woodiana</name>
    <name type="common">Chinese pond mussel</name>
    <name type="synonym">Anodonta woodiana</name>
    <dbReference type="NCBI Taxonomy" id="1069815"/>
    <lineage>
        <taxon>Eukaryota</taxon>
        <taxon>Metazoa</taxon>
        <taxon>Spiralia</taxon>
        <taxon>Lophotrochozoa</taxon>
        <taxon>Mollusca</taxon>
        <taxon>Bivalvia</taxon>
        <taxon>Autobranchia</taxon>
        <taxon>Heteroconchia</taxon>
        <taxon>Palaeoheterodonta</taxon>
        <taxon>Unionida</taxon>
        <taxon>Unionoidea</taxon>
        <taxon>Unionidae</taxon>
        <taxon>Unioninae</taxon>
        <taxon>Sinanodonta</taxon>
    </lineage>
</organism>
<accession>A0ABD3VMM1</accession>
<keyword evidence="6" id="KW-1185">Reference proteome</keyword>
<dbReference type="EMBL" id="JBJQND010000011">
    <property type="protein sequence ID" value="KAL3862849.1"/>
    <property type="molecule type" value="Genomic_DNA"/>
</dbReference>
<dbReference type="Gene3D" id="3.40.50.300">
    <property type="entry name" value="P-loop containing nucleotide triphosphate hydrolases"/>
    <property type="match status" value="1"/>
</dbReference>
<gene>
    <name evidence="5" type="ORF">ACJMK2_008795</name>
</gene>
<dbReference type="InterPro" id="IPR006703">
    <property type="entry name" value="G_AIG1"/>
</dbReference>
<name>A0ABD3VMM1_SINWO</name>
<feature type="domain" description="AIG1-type G" evidence="4">
    <location>
        <begin position="360"/>
        <end position="575"/>
    </location>
</feature>
<dbReference type="Pfam" id="PF04548">
    <property type="entry name" value="AIG1"/>
    <property type="match status" value="1"/>
</dbReference>
<protein>
    <recommendedName>
        <fullName evidence="4">AIG1-type G domain-containing protein</fullName>
    </recommendedName>
</protein>
<dbReference type="Proteomes" id="UP001634394">
    <property type="component" value="Unassembled WGS sequence"/>
</dbReference>
<dbReference type="InterPro" id="IPR027417">
    <property type="entry name" value="P-loop_NTPase"/>
</dbReference>
<dbReference type="GO" id="GO:0005525">
    <property type="term" value="F:GTP binding"/>
    <property type="evidence" value="ECO:0007669"/>
    <property type="project" value="UniProtKB-KW"/>
</dbReference>
<keyword evidence="3" id="KW-0342">GTP-binding</keyword>
<dbReference type="PROSITE" id="PS51720">
    <property type="entry name" value="G_AIG1"/>
    <property type="match status" value="1"/>
</dbReference>
<comment type="caution">
    <text evidence="5">The sequence shown here is derived from an EMBL/GenBank/DDBJ whole genome shotgun (WGS) entry which is preliminary data.</text>
</comment>